<evidence type="ECO:0000256" key="5">
    <source>
        <dbReference type="ARBA" id="ARBA00022687"/>
    </source>
</evidence>
<feature type="compositionally biased region" description="Basic and acidic residues" evidence="8">
    <location>
        <begin position="20"/>
        <end position="48"/>
    </location>
</feature>
<dbReference type="InterPro" id="IPR024843">
    <property type="entry name" value="Dapper"/>
</dbReference>
<dbReference type="KEGG" id="pcoo:112855788"/>
<reference evidence="10" key="1">
    <citation type="submission" date="2025-08" db="UniProtKB">
        <authorList>
            <consortium name="RefSeq"/>
        </authorList>
    </citation>
    <scope>IDENTIFICATION</scope>
    <source>
        <tissue evidence="10">Blood</tissue>
    </source>
</reference>
<sequence length="358" mass="39224">MKPSAAGTARELEPQAPARGEPRAAEPEGRWREKGEADTERQRTRERQEATLAGLAELEYLRQRQELLVRGALRGAGGAAPRAGELPGEAAQRSRLEEKFLEENILLLRKQLNCLRRRDAGLLNQLQELDKQISDLRLDVEKTSEEHLETDSRPSSGFYELSDGASGSLSNSSNSVFSECLSSCHSSTCFCSPLEATLTISDGCPKSAVEEALRRSRRGRREHVGLYPAAVPLPYASPYAYVASDSEYSAECESLFHSTVLDTSEDERSNYTTNCFGDSESSVSEGEFAGDSTSSSDSEESGGLIWSQFVQTLPIQAVAGPDLHGNPTKTFVKIKASHNLKKKILRFRSGSLKLMTTV</sequence>
<name>A0A6P6HHD5_PUMCO</name>
<dbReference type="GO" id="GO:0090090">
    <property type="term" value="P:negative regulation of canonical Wnt signaling pathway"/>
    <property type="evidence" value="ECO:0007669"/>
    <property type="project" value="TreeGrafter"/>
</dbReference>
<dbReference type="PANTHER" id="PTHR15919">
    <property type="entry name" value="DAPPER-RELATED"/>
    <property type="match status" value="1"/>
</dbReference>
<dbReference type="GO" id="GO:0005737">
    <property type="term" value="C:cytoplasm"/>
    <property type="evidence" value="ECO:0007669"/>
    <property type="project" value="UniProtKB-SubCell"/>
</dbReference>
<evidence type="ECO:0000313" key="9">
    <source>
        <dbReference type="Proteomes" id="UP000515131"/>
    </source>
</evidence>
<dbReference type="CTD" id="51339"/>
<dbReference type="GeneID" id="112855788"/>
<evidence type="ECO:0000256" key="4">
    <source>
        <dbReference type="ARBA" id="ARBA00022490"/>
    </source>
</evidence>
<evidence type="ECO:0000256" key="8">
    <source>
        <dbReference type="SAM" id="MobiDB-lite"/>
    </source>
</evidence>
<keyword evidence="4" id="KW-0963">Cytoplasm</keyword>
<feature type="region of interest" description="Disordered" evidence="8">
    <location>
        <begin position="272"/>
        <end position="301"/>
    </location>
</feature>
<evidence type="ECO:0000256" key="3">
    <source>
        <dbReference type="ARBA" id="ARBA00022473"/>
    </source>
</evidence>
<evidence type="ECO:0000256" key="1">
    <source>
        <dbReference type="ARBA" id="ARBA00004496"/>
    </source>
</evidence>
<feature type="coiled-coil region" evidence="7">
    <location>
        <begin position="98"/>
        <end position="146"/>
    </location>
</feature>
<evidence type="ECO:0000313" key="10">
    <source>
        <dbReference type="RefSeq" id="XP_025775117.1"/>
    </source>
</evidence>
<gene>
    <name evidence="10" type="primary">DACT1</name>
</gene>
<protein>
    <submittedName>
        <fullName evidence="10">Dapper homolog 1</fullName>
    </submittedName>
</protein>
<proteinExistence type="inferred from homology"/>
<dbReference type="PANTHER" id="PTHR15919:SF12">
    <property type="entry name" value="DAPPER HOMOLOG 1"/>
    <property type="match status" value="1"/>
</dbReference>
<keyword evidence="5" id="KW-0879">Wnt signaling pathway</keyword>
<evidence type="ECO:0000256" key="2">
    <source>
        <dbReference type="ARBA" id="ARBA00010807"/>
    </source>
</evidence>
<dbReference type="GO" id="GO:2000095">
    <property type="term" value="P:regulation of Wnt signaling pathway, planar cell polarity pathway"/>
    <property type="evidence" value="ECO:0007669"/>
    <property type="project" value="TreeGrafter"/>
</dbReference>
<accession>A0A6P6HHD5</accession>
<dbReference type="Pfam" id="PF15268">
    <property type="entry name" value="Dapper"/>
    <property type="match status" value="2"/>
</dbReference>
<dbReference type="AlphaFoldDB" id="A0A6P6HHD5"/>
<dbReference type="Proteomes" id="UP000515131">
    <property type="component" value="Unplaced"/>
</dbReference>
<keyword evidence="6 7" id="KW-0175">Coiled coil</keyword>
<keyword evidence="3" id="KW-0217">Developmental protein</keyword>
<dbReference type="GO" id="GO:0016055">
    <property type="term" value="P:Wnt signaling pathway"/>
    <property type="evidence" value="ECO:0007669"/>
    <property type="project" value="UniProtKB-KW"/>
</dbReference>
<organism evidence="9 10">
    <name type="scientific">Puma concolor</name>
    <name type="common">Mountain lion</name>
    <name type="synonym">Felis concolor</name>
    <dbReference type="NCBI Taxonomy" id="9696"/>
    <lineage>
        <taxon>Eukaryota</taxon>
        <taxon>Metazoa</taxon>
        <taxon>Chordata</taxon>
        <taxon>Craniata</taxon>
        <taxon>Vertebrata</taxon>
        <taxon>Euteleostomi</taxon>
        <taxon>Mammalia</taxon>
        <taxon>Eutheria</taxon>
        <taxon>Laurasiatheria</taxon>
        <taxon>Carnivora</taxon>
        <taxon>Feliformia</taxon>
        <taxon>Felidae</taxon>
        <taxon>Felinae</taxon>
        <taxon>Puma</taxon>
    </lineage>
</organism>
<feature type="compositionally biased region" description="Polar residues" evidence="8">
    <location>
        <begin position="272"/>
        <end position="284"/>
    </location>
</feature>
<evidence type="ECO:0000256" key="7">
    <source>
        <dbReference type="SAM" id="Coils"/>
    </source>
</evidence>
<comment type="similarity">
    <text evidence="2">Belongs to the dapper family.</text>
</comment>
<dbReference type="GO" id="GO:0046329">
    <property type="term" value="P:negative regulation of JNK cascade"/>
    <property type="evidence" value="ECO:0007669"/>
    <property type="project" value="TreeGrafter"/>
</dbReference>
<keyword evidence="9" id="KW-1185">Reference proteome</keyword>
<evidence type="ECO:0000256" key="6">
    <source>
        <dbReference type="ARBA" id="ARBA00023054"/>
    </source>
</evidence>
<dbReference type="RefSeq" id="XP_025775117.1">
    <property type="nucleotide sequence ID" value="XM_025919332.1"/>
</dbReference>
<feature type="region of interest" description="Disordered" evidence="8">
    <location>
        <begin position="1"/>
        <end position="48"/>
    </location>
</feature>
<comment type="subcellular location">
    <subcellularLocation>
        <location evidence="1">Cytoplasm</location>
    </subcellularLocation>
</comment>